<evidence type="ECO:0000313" key="2">
    <source>
        <dbReference type="Proteomes" id="UP000789831"/>
    </source>
</evidence>
<dbReference type="OrthoDB" id="2401673at2759"/>
<dbReference type="AlphaFoldDB" id="A0A9N9DLY3"/>
<evidence type="ECO:0000313" key="1">
    <source>
        <dbReference type="EMBL" id="CAG8640600.1"/>
    </source>
</evidence>
<reference evidence="1" key="1">
    <citation type="submission" date="2021-06" db="EMBL/GenBank/DDBJ databases">
        <authorList>
            <person name="Kallberg Y."/>
            <person name="Tangrot J."/>
            <person name="Rosling A."/>
        </authorList>
    </citation>
    <scope>NUCLEOTIDE SEQUENCE</scope>
    <source>
        <strain evidence="1">MT106</strain>
    </source>
</reference>
<dbReference type="Proteomes" id="UP000789831">
    <property type="component" value="Unassembled WGS sequence"/>
</dbReference>
<gene>
    <name evidence="1" type="ORF">AGERDE_LOCUS10961</name>
</gene>
<protein>
    <submittedName>
        <fullName evidence="1">13294_t:CDS:1</fullName>
    </submittedName>
</protein>
<name>A0A9N9DLY3_9GLOM</name>
<organism evidence="1 2">
    <name type="scientific">Ambispora gerdemannii</name>
    <dbReference type="NCBI Taxonomy" id="144530"/>
    <lineage>
        <taxon>Eukaryota</taxon>
        <taxon>Fungi</taxon>
        <taxon>Fungi incertae sedis</taxon>
        <taxon>Mucoromycota</taxon>
        <taxon>Glomeromycotina</taxon>
        <taxon>Glomeromycetes</taxon>
        <taxon>Archaeosporales</taxon>
        <taxon>Ambisporaceae</taxon>
        <taxon>Ambispora</taxon>
    </lineage>
</organism>
<accession>A0A9N9DLY3</accession>
<dbReference type="EMBL" id="CAJVPL010003914">
    <property type="protein sequence ID" value="CAG8640600.1"/>
    <property type="molecule type" value="Genomic_DNA"/>
</dbReference>
<keyword evidence="2" id="KW-1185">Reference proteome</keyword>
<comment type="caution">
    <text evidence="1">The sequence shown here is derived from an EMBL/GenBank/DDBJ whole genome shotgun (WGS) entry which is preliminary data.</text>
</comment>
<proteinExistence type="predicted"/>
<sequence>MEKIVQSGRKGDGILRLNKNRLEFGAIESGRKCEGKNGQKYLSDSLKLSKMLRDMLVLLMSECNSDEQVVRELQTVGMLHDVNHFQLLTMDIPKGYICRTQRFDFHEVVSRINDPPLA</sequence>